<comment type="caution">
    <text evidence="1">The sequence shown here is derived from an EMBL/GenBank/DDBJ whole genome shotgun (WGS) entry which is preliminary data.</text>
</comment>
<proteinExistence type="predicted"/>
<keyword evidence="2" id="KW-1185">Reference proteome</keyword>
<reference evidence="2" key="1">
    <citation type="submission" date="2024-07" db="EMBL/GenBank/DDBJ databases">
        <title>Two chromosome-level genome assemblies of Korean endemic species Abeliophyllum distichum and Forsythia ovata (Oleaceae).</title>
        <authorList>
            <person name="Jang H."/>
        </authorList>
    </citation>
    <scope>NUCLEOTIDE SEQUENCE [LARGE SCALE GENOMIC DNA]</scope>
</reference>
<evidence type="ECO:0000313" key="1">
    <source>
        <dbReference type="EMBL" id="KAL2480739.1"/>
    </source>
</evidence>
<protein>
    <submittedName>
        <fullName evidence="1">Uncharacterized protein</fullName>
    </submittedName>
</protein>
<accession>A0ABD1QX00</accession>
<dbReference type="AlphaFoldDB" id="A0ABD1QX00"/>
<dbReference type="Proteomes" id="UP001604336">
    <property type="component" value="Unassembled WGS sequence"/>
</dbReference>
<evidence type="ECO:0000313" key="2">
    <source>
        <dbReference type="Proteomes" id="UP001604336"/>
    </source>
</evidence>
<organism evidence="1 2">
    <name type="scientific">Abeliophyllum distichum</name>
    <dbReference type="NCBI Taxonomy" id="126358"/>
    <lineage>
        <taxon>Eukaryota</taxon>
        <taxon>Viridiplantae</taxon>
        <taxon>Streptophyta</taxon>
        <taxon>Embryophyta</taxon>
        <taxon>Tracheophyta</taxon>
        <taxon>Spermatophyta</taxon>
        <taxon>Magnoliopsida</taxon>
        <taxon>eudicotyledons</taxon>
        <taxon>Gunneridae</taxon>
        <taxon>Pentapetalae</taxon>
        <taxon>asterids</taxon>
        <taxon>lamiids</taxon>
        <taxon>Lamiales</taxon>
        <taxon>Oleaceae</taxon>
        <taxon>Forsythieae</taxon>
        <taxon>Abeliophyllum</taxon>
    </lineage>
</organism>
<dbReference type="EMBL" id="JBFOLK010000010">
    <property type="protein sequence ID" value="KAL2480739.1"/>
    <property type="molecule type" value="Genomic_DNA"/>
</dbReference>
<name>A0ABD1QX00_9LAMI</name>
<gene>
    <name evidence="1" type="ORF">Adt_33705</name>
</gene>
<sequence length="151" mass="17192">MQTICSSPSLREAEDKRVDYSLLAPPPTTRSSIADPTYLCTNHKSKSLPNNYFVGINATHHYTPILSISSKHSWKMDDTFEELLPSRKGQCDHEAQVLELLAKLLSVCFTDFPDAFSDFRLITQILHCSKHRFEQKIKMGNSCKAFLMHNS</sequence>